<dbReference type="SUPFAM" id="SSF51735">
    <property type="entry name" value="NAD(P)-binding Rossmann-fold domains"/>
    <property type="match status" value="1"/>
</dbReference>
<dbReference type="InParanoid" id="A0A0D1E806"/>
<reference evidence="6 7" key="1">
    <citation type="journal article" date="2006" name="Nature">
        <title>Insights from the genome of the biotrophic fungal plant pathogen Ustilago maydis.</title>
        <authorList>
            <person name="Kamper J."/>
            <person name="Kahmann R."/>
            <person name="Bolker M."/>
            <person name="Ma L.J."/>
            <person name="Brefort T."/>
            <person name="Saville B.J."/>
            <person name="Banuett F."/>
            <person name="Kronstad J.W."/>
            <person name="Gold S.E."/>
            <person name="Muller O."/>
            <person name="Perlin M.H."/>
            <person name="Wosten H.A."/>
            <person name="de Vries R."/>
            <person name="Ruiz-Herrera J."/>
            <person name="Reynaga-Pena C.G."/>
            <person name="Snetselaar K."/>
            <person name="McCann M."/>
            <person name="Perez-Martin J."/>
            <person name="Feldbrugge M."/>
            <person name="Basse C.W."/>
            <person name="Steinberg G."/>
            <person name="Ibeas J.I."/>
            <person name="Holloman W."/>
            <person name="Guzman P."/>
            <person name="Farman M."/>
            <person name="Stajich J.E."/>
            <person name="Sentandreu R."/>
            <person name="Gonzalez-Prieto J.M."/>
            <person name="Kennell J.C."/>
            <person name="Molina L."/>
            <person name="Schirawski J."/>
            <person name="Mendoza-Mendoza A."/>
            <person name="Greilinger D."/>
            <person name="Munch K."/>
            <person name="Rossel N."/>
            <person name="Scherer M."/>
            <person name="Vranes M."/>
            <person name="Ladendorf O."/>
            <person name="Vincon V."/>
            <person name="Fuchs U."/>
            <person name="Sandrock B."/>
            <person name="Meng S."/>
            <person name="Ho E.C."/>
            <person name="Cahill M.J."/>
            <person name="Boyce K.J."/>
            <person name="Klose J."/>
            <person name="Klosterman S.J."/>
            <person name="Deelstra H.J."/>
            <person name="Ortiz-Castellanos L."/>
            <person name="Li W."/>
            <person name="Sanchez-Alonso P."/>
            <person name="Schreier P.H."/>
            <person name="Hauser-Hahn I."/>
            <person name="Vaupel M."/>
            <person name="Koopmann E."/>
            <person name="Friedrich G."/>
            <person name="Voss H."/>
            <person name="Schluter T."/>
            <person name="Margolis J."/>
            <person name="Platt D."/>
            <person name="Swimmer C."/>
            <person name="Gnirke A."/>
            <person name="Chen F."/>
            <person name="Vysotskaia V."/>
            <person name="Mannhaupt G."/>
            <person name="Guldener U."/>
            <person name="Munsterkotter M."/>
            <person name="Haase D."/>
            <person name="Oesterheld M."/>
            <person name="Mewes H.W."/>
            <person name="Mauceli E.W."/>
            <person name="DeCaprio D."/>
            <person name="Wade C.M."/>
            <person name="Butler J."/>
            <person name="Young S."/>
            <person name="Jaffe D.B."/>
            <person name="Calvo S."/>
            <person name="Nusbaum C."/>
            <person name="Galagan J."/>
            <person name="Birren B.W."/>
        </authorList>
    </citation>
    <scope>NUCLEOTIDE SEQUENCE [LARGE SCALE GENOMIC DNA]</scope>
    <source>
        <strain evidence="7">DSM 14603 / FGSC 9021 / UM521</strain>
    </source>
</reference>
<dbReference type="KEGG" id="uma:UMAG_10004"/>
<dbReference type="GO" id="GO:0016616">
    <property type="term" value="F:oxidoreductase activity, acting on the CH-OH group of donors, NAD or NADP as acceptor"/>
    <property type="evidence" value="ECO:0000318"/>
    <property type="project" value="GO_Central"/>
</dbReference>
<keyword evidence="5" id="KW-0812">Transmembrane</keyword>
<dbReference type="InterPro" id="IPR036291">
    <property type="entry name" value="NAD(P)-bd_dom_sf"/>
</dbReference>
<dbReference type="PANTHER" id="PTHR24322:SF736">
    <property type="entry name" value="RETINOL DEHYDROGENASE 10"/>
    <property type="match status" value="1"/>
</dbReference>
<keyword evidence="7" id="KW-1185">Reference proteome</keyword>
<sequence length="384" mass="42556">MSILSIDTVVTLSKWLIFNPLLSVAYLVALGCDRYSCKTSNEWLQRRLHASRNLLPDDQRHQTWIGIAAFGVLLAWWLVLSSHLWYNRIYLRPIRSREWKDELVVITGASSGIGYRTALRFAAKGASVVAIDIQKLPTFGAQNASSSSSIDASTRNNISAYICDLASEEALAKVLKSILAIHGTPTVIINNAGFTHSQPITLLSSSQLSRLVNVNLTSHLWILRHLLPHMIQRVKQDGKSGHIVSTASVMGHTGVSQMIDYCASKHGVVGLHKALRYELDYCHRCPQIRTTLLVLGHVCTPLFEGLPSNFLARFLGPSVHPDAVAKRIVTAVQKRRGGTIAMPWYANWSEVFALLPSWAADFAHWLLASNTSMDGMNKARQKQA</sequence>
<evidence type="ECO:0008006" key="8">
    <source>
        <dbReference type="Google" id="ProtNLM"/>
    </source>
</evidence>
<dbReference type="Proteomes" id="UP000000561">
    <property type="component" value="Chromosome 1"/>
</dbReference>
<dbReference type="RefSeq" id="XP_011386594.1">
    <property type="nucleotide sequence ID" value="XM_011388292.1"/>
</dbReference>
<keyword evidence="3" id="KW-0560">Oxidoreductase</keyword>
<dbReference type="InterPro" id="IPR020904">
    <property type="entry name" value="Sc_DH/Rdtase_CS"/>
</dbReference>
<evidence type="ECO:0000256" key="2">
    <source>
        <dbReference type="ARBA" id="ARBA00022857"/>
    </source>
</evidence>
<evidence type="ECO:0000256" key="3">
    <source>
        <dbReference type="ARBA" id="ARBA00023002"/>
    </source>
</evidence>
<protein>
    <recommendedName>
        <fullName evidence="8">A retinal short-chain dehydrogenase/reductase</fullName>
    </recommendedName>
</protein>
<comment type="similarity">
    <text evidence="1 4">Belongs to the short-chain dehydrogenases/reductases (SDR) family.</text>
</comment>
<name>A0A0D1E806_MYCMD</name>
<dbReference type="FunCoup" id="A0A0D1E806">
    <property type="interactions" value="92"/>
</dbReference>
<organism evidence="6 7">
    <name type="scientific">Mycosarcoma maydis</name>
    <name type="common">Corn smut fungus</name>
    <name type="synonym">Ustilago maydis</name>
    <dbReference type="NCBI Taxonomy" id="5270"/>
    <lineage>
        <taxon>Eukaryota</taxon>
        <taxon>Fungi</taxon>
        <taxon>Dikarya</taxon>
        <taxon>Basidiomycota</taxon>
        <taxon>Ustilaginomycotina</taxon>
        <taxon>Ustilaginomycetes</taxon>
        <taxon>Ustilaginales</taxon>
        <taxon>Ustilaginaceae</taxon>
        <taxon>Mycosarcoma</taxon>
    </lineage>
</organism>
<dbReference type="GeneID" id="23566080"/>
<evidence type="ECO:0000313" key="6">
    <source>
        <dbReference type="EMBL" id="KIS71576.1"/>
    </source>
</evidence>
<dbReference type="PRINTS" id="PR00081">
    <property type="entry name" value="GDHRDH"/>
</dbReference>
<dbReference type="InterPro" id="IPR002347">
    <property type="entry name" value="SDR_fam"/>
</dbReference>
<keyword evidence="2" id="KW-0521">NADP</keyword>
<dbReference type="PANTHER" id="PTHR24322">
    <property type="entry name" value="PKSB"/>
    <property type="match status" value="1"/>
</dbReference>
<dbReference type="PRINTS" id="PR00080">
    <property type="entry name" value="SDRFAMILY"/>
</dbReference>
<keyword evidence="5" id="KW-1133">Transmembrane helix</keyword>
<dbReference type="EMBL" id="CM003140">
    <property type="protein sequence ID" value="KIS71576.1"/>
    <property type="molecule type" value="Genomic_DNA"/>
</dbReference>
<proteinExistence type="inferred from homology"/>
<gene>
    <name evidence="6" type="ORF">UMAG_10004</name>
</gene>
<dbReference type="Pfam" id="PF00106">
    <property type="entry name" value="adh_short"/>
    <property type="match status" value="1"/>
</dbReference>
<dbReference type="VEuPathDB" id="FungiDB:UMAG_10004"/>
<evidence type="ECO:0000256" key="4">
    <source>
        <dbReference type="RuleBase" id="RU000363"/>
    </source>
</evidence>
<feature type="transmembrane region" description="Helical" evidence="5">
    <location>
        <begin position="64"/>
        <end position="86"/>
    </location>
</feature>
<dbReference type="Gene3D" id="3.40.50.720">
    <property type="entry name" value="NAD(P)-binding Rossmann-like Domain"/>
    <property type="match status" value="1"/>
</dbReference>
<dbReference type="OrthoDB" id="10253736at2759"/>
<keyword evidence="5" id="KW-0472">Membrane</keyword>
<evidence type="ECO:0000256" key="5">
    <source>
        <dbReference type="SAM" id="Phobius"/>
    </source>
</evidence>
<dbReference type="PROSITE" id="PS00061">
    <property type="entry name" value="ADH_SHORT"/>
    <property type="match status" value="1"/>
</dbReference>
<evidence type="ECO:0000256" key="1">
    <source>
        <dbReference type="ARBA" id="ARBA00006484"/>
    </source>
</evidence>
<dbReference type="STRING" id="237631.A0A0D1E806"/>
<dbReference type="AlphaFoldDB" id="A0A0D1E806"/>
<accession>A0A0D1E806</accession>
<evidence type="ECO:0000313" key="7">
    <source>
        <dbReference type="Proteomes" id="UP000000561"/>
    </source>
</evidence>